<dbReference type="SUPFAM" id="SSF53850">
    <property type="entry name" value="Periplasmic binding protein-like II"/>
    <property type="match status" value="1"/>
</dbReference>
<keyword evidence="1" id="KW-0472">Membrane</keyword>
<proteinExistence type="predicted"/>
<dbReference type="RefSeq" id="WP_078693847.1">
    <property type="nucleotide sequence ID" value="NZ_FUWX01000009.1"/>
</dbReference>
<evidence type="ECO:0000256" key="1">
    <source>
        <dbReference type="SAM" id="Phobius"/>
    </source>
</evidence>
<accession>A0A1T4MWW4</accession>
<sequence>MNKIKKFKCILIIFIIALSSFFILKKDNSENINLRIGLLPEMPYSENLIETFAKTFEKNYSNVKISIEILDYSSPFVFKNLKNYPDIIMVSYSTFIPLANRNILLPLNLTPYEKEIHNSKFIDIFNIKNNIYAIPLVENRSFLLYNKDMTNEIQLIFPTDIKNFYNLLVSLKYNNKNLLAPLVTSRNLDYLDDEKTEKMAKELEDLELYKIIHKMYKKNLFSSTNKNPLELFLNKEAALIPILNAKNLNIIKEMEFPFNYGINFFPLSDSKHLNTGLAVNRNSKNKKIALKFIKEVTSPFSEENYIQNKYKSNL</sequence>
<protein>
    <submittedName>
        <fullName evidence="2">ABC-type glycerol-3-phosphate transport system, substrate-binding protein</fullName>
    </submittedName>
</protein>
<name>A0A1T4MWW4_9FUSO</name>
<keyword evidence="3" id="KW-1185">Reference proteome</keyword>
<evidence type="ECO:0000313" key="3">
    <source>
        <dbReference type="Proteomes" id="UP000191153"/>
    </source>
</evidence>
<gene>
    <name evidence="2" type="ORF">SAMN02745174_01352</name>
</gene>
<dbReference type="Proteomes" id="UP000191153">
    <property type="component" value="Unassembled WGS sequence"/>
</dbReference>
<dbReference type="EMBL" id="FUWX01000009">
    <property type="protein sequence ID" value="SJZ71138.1"/>
    <property type="molecule type" value="Genomic_DNA"/>
</dbReference>
<dbReference type="Gene3D" id="3.40.190.10">
    <property type="entry name" value="Periplasmic binding protein-like II"/>
    <property type="match status" value="1"/>
</dbReference>
<reference evidence="2 3" key="1">
    <citation type="submission" date="2017-02" db="EMBL/GenBank/DDBJ databases">
        <authorList>
            <person name="Peterson S.W."/>
        </authorList>
    </citation>
    <scope>NUCLEOTIDE SEQUENCE [LARGE SCALE GENOMIC DNA]</scope>
    <source>
        <strain evidence="2 3">ATCC 700028</strain>
    </source>
</reference>
<dbReference type="Pfam" id="PF01547">
    <property type="entry name" value="SBP_bac_1"/>
    <property type="match status" value="1"/>
</dbReference>
<organism evidence="2 3">
    <name type="scientific">Cetobacterium ceti</name>
    <dbReference type="NCBI Taxonomy" id="180163"/>
    <lineage>
        <taxon>Bacteria</taxon>
        <taxon>Fusobacteriati</taxon>
        <taxon>Fusobacteriota</taxon>
        <taxon>Fusobacteriia</taxon>
        <taxon>Fusobacteriales</taxon>
        <taxon>Fusobacteriaceae</taxon>
        <taxon>Cetobacterium</taxon>
    </lineage>
</organism>
<dbReference type="AlphaFoldDB" id="A0A1T4MWW4"/>
<evidence type="ECO:0000313" key="2">
    <source>
        <dbReference type="EMBL" id="SJZ71138.1"/>
    </source>
</evidence>
<keyword evidence="1" id="KW-0812">Transmembrane</keyword>
<dbReference type="STRING" id="180163.SAMN02745174_01352"/>
<feature type="transmembrane region" description="Helical" evidence="1">
    <location>
        <begin position="7"/>
        <end position="24"/>
    </location>
</feature>
<keyword evidence="1" id="KW-1133">Transmembrane helix</keyword>
<dbReference type="InterPro" id="IPR006059">
    <property type="entry name" value="SBP"/>
</dbReference>